<dbReference type="Pfam" id="PF21948">
    <property type="entry name" value="LplA-B_cat"/>
    <property type="match status" value="1"/>
</dbReference>
<protein>
    <submittedName>
        <fullName evidence="5">Lipoate-protein ligase B</fullName>
    </submittedName>
</protein>
<dbReference type="HAMAP" id="MF_00013">
    <property type="entry name" value="LipB"/>
    <property type="match status" value="1"/>
</dbReference>
<dbReference type="PANTHER" id="PTHR10993:SF7">
    <property type="entry name" value="LIPOYLTRANSFERASE 2, MITOCHONDRIAL-RELATED"/>
    <property type="match status" value="1"/>
</dbReference>
<evidence type="ECO:0000256" key="3">
    <source>
        <dbReference type="SAM" id="MobiDB-lite"/>
    </source>
</evidence>
<comment type="caution">
    <text evidence="5">The sequence shown here is derived from an EMBL/GenBank/DDBJ whole genome shotgun (WGS) entry which is preliminary data.</text>
</comment>
<dbReference type="OrthoDB" id="19908at2759"/>
<evidence type="ECO:0000313" key="5">
    <source>
        <dbReference type="EMBL" id="KAG7365300.1"/>
    </source>
</evidence>
<dbReference type="GO" id="GO:0009249">
    <property type="term" value="P:protein lipoylation"/>
    <property type="evidence" value="ECO:0007669"/>
    <property type="project" value="InterPro"/>
</dbReference>
<reference evidence="5" key="2">
    <citation type="submission" date="2021-04" db="EMBL/GenBank/DDBJ databases">
        <authorList>
            <person name="Podell S."/>
        </authorList>
    </citation>
    <scope>NUCLEOTIDE SEQUENCE</scope>
    <source>
        <strain evidence="5">Hildebrandi</strain>
    </source>
</reference>
<organism evidence="5 6">
    <name type="scientific">Nitzschia inconspicua</name>
    <dbReference type="NCBI Taxonomy" id="303405"/>
    <lineage>
        <taxon>Eukaryota</taxon>
        <taxon>Sar</taxon>
        <taxon>Stramenopiles</taxon>
        <taxon>Ochrophyta</taxon>
        <taxon>Bacillariophyta</taxon>
        <taxon>Bacillariophyceae</taxon>
        <taxon>Bacillariophycidae</taxon>
        <taxon>Bacillariales</taxon>
        <taxon>Bacillariaceae</taxon>
        <taxon>Nitzschia</taxon>
    </lineage>
</organism>
<comment type="similarity">
    <text evidence="1">Belongs to the LipB family.</text>
</comment>
<sequence>MRRGDNSALSKQQQRHPQHRLLFSTSCTLDDNNPFDGIHSAPSRRHVVKLYNALDQGLMHYETSWAWQQVLLSRRLQSKQAKRLQLSSSSDDDNNKDQDDVVCEHANGDCVLMLEHAPVYTLGRGADENHLTFFQQEPHPSLVENYNNIERTSTYYGTDDNSMESIRWKLSRKARGPGTARLSMDRQLQDSFLGCHTDSNIPIHQAVKSLQKAVSEQVTPVFAPNRVPIYRVERGGEVTFHGPQQLVVYPLLDLQQDQTTSYKQDLHWYLRQIETVIIQTLQDFGIHNATRDEINTGVWVNEKKVAAVGISSSRWITTHGFALNVDPDLSFFDTSMILPCGVDGRGVTSIAEIMREEHQNEGTKTVTMIPSMQQVAYRIAKNMEKVFEIKLQQ</sequence>
<keyword evidence="5" id="KW-0436">Ligase</keyword>
<dbReference type="AlphaFoldDB" id="A0A9K3LMR0"/>
<dbReference type="PROSITE" id="PS51733">
    <property type="entry name" value="BPL_LPL_CATALYTIC"/>
    <property type="match status" value="1"/>
</dbReference>
<accession>A0A9K3LMR0</accession>
<dbReference type="PANTHER" id="PTHR10993">
    <property type="entry name" value="OCTANOYLTRANSFERASE"/>
    <property type="match status" value="1"/>
</dbReference>
<evidence type="ECO:0000313" key="6">
    <source>
        <dbReference type="Proteomes" id="UP000693970"/>
    </source>
</evidence>
<feature type="domain" description="BPL/LPL catalytic" evidence="4">
    <location>
        <begin position="186"/>
        <end position="391"/>
    </location>
</feature>
<dbReference type="InterPro" id="IPR004143">
    <property type="entry name" value="BPL_LPL_catalytic"/>
</dbReference>
<name>A0A9K3LMR0_9STRA</name>
<dbReference type="NCBIfam" id="TIGR00214">
    <property type="entry name" value="lipB"/>
    <property type="match status" value="1"/>
</dbReference>
<dbReference type="GO" id="GO:0016874">
    <property type="term" value="F:ligase activity"/>
    <property type="evidence" value="ECO:0007669"/>
    <property type="project" value="UniProtKB-KW"/>
</dbReference>
<reference evidence="5" key="1">
    <citation type="journal article" date="2021" name="Sci. Rep.">
        <title>Diploid genomic architecture of Nitzschia inconspicua, an elite biomass production diatom.</title>
        <authorList>
            <person name="Oliver A."/>
            <person name="Podell S."/>
            <person name="Pinowska A."/>
            <person name="Traller J.C."/>
            <person name="Smith S.R."/>
            <person name="McClure R."/>
            <person name="Beliaev A."/>
            <person name="Bohutskyi P."/>
            <person name="Hill E.A."/>
            <person name="Rabines A."/>
            <person name="Zheng H."/>
            <person name="Allen L.Z."/>
            <person name="Kuo A."/>
            <person name="Grigoriev I.V."/>
            <person name="Allen A.E."/>
            <person name="Hazlebeck D."/>
            <person name="Allen E.E."/>
        </authorList>
    </citation>
    <scope>NUCLEOTIDE SEQUENCE</scope>
    <source>
        <strain evidence="5">Hildebrandi</strain>
    </source>
</reference>
<dbReference type="EMBL" id="JAGRRH010000009">
    <property type="protein sequence ID" value="KAG7365300.1"/>
    <property type="molecule type" value="Genomic_DNA"/>
</dbReference>
<gene>
    <name evidence="5" type="ORF">IV203_038503</name>
</gene>
<comment type="pathway">
    <text evidence="2">Protein modification.</text>
</comment>
<evidence type="ECO:0000256" key="2">
    <source>
        <dbReference type="ARBA" id="ARBA00043952"/>
    </source>
</evidence>
<dbReference type="CDD" id="cd16444">
    <property type="entry name" value="LipB"/>
    <property type="match status" value="1"/>
</dbReference>
<evidence type="ECO:0000259" key="4">
    <source>
        <dbReference type="PROSITE" id="PS51733"/>
    </source>
</evidence>
<feature type="region of interest" description="Disordered" evidence="3">
    <location>
        <begin position="1"/>
        <end position="20"/>
    </location>
</feature>
<dbReference type="Proteomes" id="UP000693970">
    <property type="component" value="Unassembled WGS sequence"/>
</dbReference>
<proteinExistence type="inferred from homology"/>
<evidence type="ECO:0000256" key="1">
    <source>
        <dbReference type="ARBA" id="ARBA00007907"/>
    </source>
</evidence>
<dbReference type="InterPro" id="IPR000544">
    <property type="entry name" value="Octanoyltransferase"/>
</dbReference>
<dbReference type="GO" id="GO:0033819">
    <property type="term" value="F:lipoyl(octanoyl) transferase activity"/>
    <property type="evidence" value="ECO:0007669"/>
    <property type="project" value="InterPro"/>
</dbReference>
<keyword evidence="6" id="KW-1185">Reference proteome</keyword>